<dbReference type="OrthoDB" id="8031146at2759"/>
<evidence type="ECO:0000313" key="2">
    <source>
        <dbReference type="Proteomes" id="UP000494163"/>
    </source>
</evidence>
<dbReference type="OMA" id="PIFWLCC"/>
<name>A0A0M4EBB1_DROBS</name>
<sequence length="150" mass="16589">METQRLQLRLLPARTAEERARNIIANVVLEGQQATLVPYIDEQLNEGEQKFVLSTQNAAAATPKAPRLRYYAAGPSTYKLLCPLCKERGDAAVMRAAGCKDASCCLSLLSCVFPIFWLCCVCTWCGCNREWTTKGVYCSRCGGKLGMQQN</sequence>
<protein>
    <submittedName>
        <fullName evidence="1">CG3746</fullName>
    </submittedName>
</protein>
<keyword evidence="2" id="KW-1185">Reference proteome</keyword>
<gene>
    <name evidence="1" type="ORF">Dbus_chr2Rg2087</name>
</gene>
<accession>A0A0M4EBB1</accession>
<dbReference type="EMBL" id="CP012524">
    <property type="protein sequence ID" value="ALC42508.1"/>
    <property type="molecule type" value="Genomic_DNA"/>
</dbReference>
<organism evidence="1 2">
    <name type="scientific">Drosophila busckii</name>
    <name type="common">Fruit fly</name>
    <dbReference type="NCBI Taxonomy" id="30019"/>
    <lineage>
        <taxon>Eukaryota</taxon>
        <taxon>Metazoa</taxon>
        <taxon>Ecdysozoa</taxon>
        <taxon>Arthropoda</taxon>
        <taxon>Hexapoda</taxon>
        <taxon>Insecta</taxon>
        <taxon>Pterygota</taxon>
        <taxon>Neoptera</taxon>
        <taxon>Endopterygota</taxon>
        <taxon>Diptera</taxon>
        <taxon>Brachycera</taxon>
        <taxon>Muscomorpha</taxon>
        <taxon>Ephydroidea</taxon>
        <taxon>Drosophilidae</taxon>
        <taxon>Drosophila</taxon>
    </lineage>
</organism>
<reference evidence="1 2" key="1">
    <citation type="submission" date="2015-08" db="EMBL/GenBank/DDBJ databases">
        <title>Ancestral chromatin configuration constrains chromatin evolution on differentiating sex chromosomes in Drosophila.</title>
        <authorList>
            <person name="Zhou Q."/>
            <person name="Bachtrog D."/>
        </authorList>
    </citation>
    <scope>NUCLEOTIDE SEQUENCE [LARGE SCALE GENOMIC DNA]</scope>
    <source>
        <tissue evidence="1">Whole larvae</tissue>
    </source>
</reference>
<dbReference type="AlphaFoldDB" id="A0A0M4EBB1"/>
<proteinExistence type="predicted"/>
<evidence type="ECO:0000313" key="1">
    <source>
        <dbReference type="EMBL" id="ALC42508.1"/>
    </source>
</evidence>
<dbReference type="Proteomes" id="UP000494163">
    <property type="component" value="Chromosome 2R"/>
</dbReference>